<comment type="caution">
    <text evidence="2">The sequence shown here is derived from an EMBL/GenBank/DDBJ whole genome shotgun (WGS) entry which is preliminary data.</text>
</comment>
<protein>
    <recommendedName>
        <fullName evidence="4">ABC transporter permease</fullName>
    </recommendedName>
</protein>
<accession>A0ABT8KAB9</accession>
<evidence type="ECO:0000256" key="1">
    <source>
        <dbReference type="SAM" id="Phobius"/>
    </source>
</evidence>
<organism evidence="2 3">
    <name type="scientific">Leifsonia williamsii</name>
    <dbReference type="NCBI Taxonomy" id="3035919"/>
    <lineage>
        <taxon>Bacteria</taxon>
        <taxon>Bacillati</taxon>
        <taxon>Actinomycetota</taxon>
        <taxon>Actinomycetes</taxon>
        <taxon>Micrococcales</taxon>
        <taxon>Microbacteriaceae</taxon>
        <taxon>Leifsonia</taxon>
    </lineage>
</organism>
<evidence type="ECO:0000313" key="3">
    <source>
        <dbReference type="Proteomes" id="UP001174208"/>
    </source>
</evidence>
<sequence>MDQDLLLALDLAARLVRLLVAPVGAALIGASLVMFFLAPLVERADLPIGSRD</sequence>
<keyword evidence="1" id="KW-1133">Transmembrane helix</keyword>
<dbReference type="EMBL" id="JAROCF010000001">
    <property type="protein sequence ID" value="MDN4614405.1"/>
    <property type="molecule type" value="Genomic_DNA"/>
</dbReference>
<dbReference type="Proteomes" id="UP001174208">
    <property type="component" value="Unassembled WGS sequence"/>
</dbReference>
<proteinExistence type="predicted"/>
<keyword evidence="3" id="KW-1185">Reference proteome</keyword>
<keyword evidence="1" id="KW-0472">Membrane</keyword>
<evidence type="ECO:0000313" key="2">
    <source>
        <dbReference type="EMBL" id="MDN4614405.1"/>
    </source>
</evidence>
<gene>
    <name evidence="2" type="ORF">P5G50_08075</name>
</gene>
<reference evidence="2" key="1">
    <citation type="submission" date="2023-06" db="EMBL/GenBank/DDBJ databases">
        <title>MT1 and MT2 Draft Genomes of Novel Species.</title>
        <authorList>
            <person name="Venkateswaran K."/>
        </authorList>
    </citation>
    <scope>NUCLEOTIDE SEQUENCE</scope>
    <source>
        <strain evidence="2">F6_8S_P_1B</strain>
    </source>
</reference>
<dbReference type="RefSeq" id="WP_301211108.1">
    <property type="nucleotide sequence ID" value="NZ_JAROCF010000001.1"/>
</dbReference>
<keyword evidence="1" id="KW-0812">Transmembrane</keyword>
<name>A0ABT8KAB9_9MICO</name>
<feature type="transmembrane region" description="Helical" evidence="1">
    <location>
        <begin position="20"/>
        <end position="41"/>
    </location>
</feature>
<evidence type="ECO:0008006" key="4">
    <source>
        <dbReference type="Google" id="ProtNLM"/>
    </source>
</evidence>